<comment type="caution">
    <text evidence="5">The sequence shown here is derived from an EMBL/GenBank/DDBJ whole genome shotgun (WGS) entry which is preliminary data.</text>
</comment>
<dbReference type="CDD" id="cd00519">
    <property type="entry name" value="Lipase_3"/>
    <property type="match status" value="1"/>
</dbReference>
<dbReference type="PANTHER" id="PTHR46640:SF1">
    <property type="entry name" value="FUNGAL LIPASE-LIKE DOMAIN-CONTAINING PROTEIN-RELATED"/>
    <property type="match status" value="1"/>
</dbReference>
<dbReference type="AlphaFoldDB" id="A0A9W8Z0A6"/>
<sequence>MFGSRILTIVPLFAVSVISERIPVDSALTDTLTRYAWFASAAYSSNCNIPPFNTTIEKKFHHVITDTQATLFRDDLHAEYILAFRGTSSPWDIITDLRRSLVDCTSALPSCTNCTCHKGFLGQYLAVKEEIEPYLTFILQDTAYSLTATGHSMGASGASILATALKSQGLSLNAYSYGQPRTGNTAYAAYVDSMFPLTSESQETDKLLRVTHANDGIPQVPSQKRGYRHHSTEIWIPPTGDEVYRCIGQEPADCNALLPGYPLNSPHFSYLGVSIGNPLDRNAACKGPNLSVDWEGIISEDSSWEDADR</sequence>
<dbReference type="EMBL" id="JAPEVB010000002">
    <property type="protein sequence ID" value="KAJ4394773.1"/>
    <property type="molecule type" value="Genomic_DNA"/>
</dbReference>
<feature type="domain" description="Fungal lipase-type" evidence="4">
    <location>
        <begin position="82"/>
        <end position="223"/>
    </location>
</feature>
<evidence type="ECO:0000256" key="2">
    <source>
        <dbReference type="ARBA" id="ARBA00022801"/>
    </source>
</evidence>
<evidence type="ECO:0000256" key="1">
    <source>
        <dbReference type="ARBA" id="ARBA00022729"/>
    </source>
</evidence>
<protein>
    <recommendedName>
        <fullName evidence="4">Fungal lipase-type domain-containing protein</fullName>
    </recommendedName>
</protein>
<organism evidence="5 6">
    <name type="scientific">Gnomoniopsis smithogilvyi</name>
    <dbReference type="NCBI Taxonomy" id="1191159"/>
    <lineage>
        <taxon>Eukaryota</taxon>
        <taxon>Fungi</taxon>
        <taxon>Dikarya</taxon>
        <taxon>Ascomycota</taxon>
        <taxon>Pezizomycotina</taxon>
        <taxon>Sordariomycetes</taxon>
        <taxon>Sordariomycetidae</taxon>
        <taxon>Diaporthales</taxon>
        <taxon>Gnomoniaceae</taxon>
        <taxon>Gnomoniopsis</taxon>
    </lineage>
</organism>
<evidence type="ECO:0000256" key="3">
    <source>
        <dbReference type="SAM" id="SignalP"/>
    </source>
</evidence>
<feature type="signal peptide" evidence="3">
    <location>
        <begin position="1"/>
        <end position="19"/>
    </location>
</feature>
<evidence type="ECO:0000313" key="6">
    <source>
        <dbReference type="Proteomes" id="UP001140453"/>
    </source>
</evidence>
<accession>A0A9W8Z0A6</accession>
<feature type="chain" id="PRO_5040974343" description="Fungal lipase-type domain-containing protein" evidence="3">
    <location>
        <begin position="20"/>
        <end position="309"/>
    </location>
</feature>
<dbReference type="SUPFAM" id="SSF53474">
    <property type="entry name" value="alpha/beta-Hydrolases"/>
    <property type="match status" value="1"/>
</dbReference>
<dbReference type="Pfam" id="PF01764">
    <property type="entry name" value="Lipase_3"/>
    <property type="match status" value="1"/>
</dbReference>
<keyword evidence="1 3" id="KW-0732">Signal</keyword>
<name>A0A9W8Z0A6_9PEZI</name>
<dbReference type="GO" id="GO:0016787">
    <property type="term" value="F:hydrolase activity"/>
    <property type="evidence" value="ECO:0007669"/>
    <property type="project" value="UniProtKB-KW"/>
</dbReference>
<dbReference type="InterPro" id="IPR029058">
    <property type="entry name" value="AB_hydrolase_fold"/>
</dbReference>
<evidence type="ECO:0000313" key="5">
    <source>
        <dbReference type="EMBL" id="KAJ4394773.1"/>
    </source>
</evidence>
<evidence type="ECO:0000259" key="4">
    <source>
        <dbReference type="Pfam" id="PF01764"/>
    </source>
</evidence>
<dbReference type="Gene3D" id="3.40.50.1820">
    <property type="entry name" value="alpha/beta hydrolase"/>
    <property type="match status" value="1"/>
</dbReference>
<dbReference type="GO" id="GO:0006629">
    <property type="term" value="P:lipid metabolic process"/>
    <property type="evidence" value="ECO:0007669"/>
    <property type="project" value="InterPro"/>
</dbReference>
<dbReference type="OrthoDB" id="426718at2759"/>
<dbReference type="InterPro" id="IPR002921">
    <property type="entry name" value="Fungal_lipase-type"/>
</dbReference>
<gene>
    <name evidence="5" type="ORF">N0V93_003993</name>
</gene>
<dbReference type="InterPro" id="IPR051299">
    <property type="entry name" value="AB_hydrolase_lip/est"/>
</dbReference>
<keyword evidence="2" id="KW-0378">Hydrolase</keyword>
<proteinExistence type="predicted"/>
<keyword evidence="6" id="KW-1185">Reference proteome</keyword>
<reference evidence="5" key="1">
    <citation type="submission" date="2022-10" db="EMBL/GenBank/DDBJ databases">
        <title>Tapping the CABI collections for fungal endophytes: first genome assemblies for Collariella, Neodidymelliopsis, Ascochyta clinopodiicola, Didymella pomorum, Didymosphaeria variabile, Neocosmospora piperis and Neocucurbitaria cava.</title>
        <authorList>
            <person name="Hill R."/>
        </authorList>
    </citation>
    <scope>NUCLEOTIDE SEQUENCE</scope>
    <source>
        <strain evidence="5">IMI 355082</strain>
    </source>
</reference>
<dbReference type="PANTHER" id="PTHR46640">
    <property type="entry name" value="TRIACYLGLYCEROL LIPASE, PUTATIVE (AFU_ORTHOLOGUE AFUA_6G06510)-RELATED"/>
    <property type="match status" value="1"/>
</dbReference>
<dbReference type="Proteomes" id="UP001140453">
    <property type="component" value="Unassembled WGS sequence"/>
</dbReference>